<reference evidence="2 3" key="1">
    <citation type="journal article" date="2011" name="BMC Genomics">
        <title>Genome-wide analysis of the role of GlnR in Streptomyces venezuelae provides new insights into global nitrogen regulation in actinomycetes.</title>
        <authorList>
            <person name="Pullan S.T."/>
            <person name="Bibb M.J."/>
            <person name="Merrick M."/>
        </authorList>
    </citation>
    <scope>NUCLEOTIDE SEQUENCE [LARGE SCALE GENOMIC DNA]</scope>
    <source>
        <strain evidence="3">ATCC 10712 / CBS 650.69 / DSM 40230 / JCM 4526 / NBRC 13096 / PD 04745</strain>
    </source>
</reference>
<dbReference type="Proteomes" id="UP000006854">
    <property type="component" value="Chromosome"/>
</dbReference>
<evidence type="ECO:0000313" key="2">
    <source>
        <dbReference type="EMBL" id="CCA58238.1"/>
    </source>
</evidence>
<dbReference type="HOGENOM" id="CLU_3222896_0_0_11"/>
<feature type="region of interest" description="Disordered" evidence="1">
    <location>
        <begin position="24"/>
        <end position="44"/>
    </location>
</feature>
<keyword evidence="3" id="KW-1185">Reference proteome</keyword>
<evidence type="ECO:0000256" key="1">
    <source>
        <dbReference type="SAM" id="MobiDB-lite"/>
    </source>
</evidence>
<name>F2R2W3_STRVP</name>
<gene>
    <name evidence="2" type="ordered locus">SVEN_4952</name>
</gene>
<organism evidence="2 3">
    <name type="scientific">Streptomyces venezuelae (strain ATCC 10712 / CBS 650.69 / DSM 40230 / JCM 4526 / NBRC 13096 / PD 04745)</name>
    <dbReference type="NCBI Taxonomy" id="953739"/>
    <lineage>
        <taxon>Bacteria</taxon>
        <taxon>Bacillati</taxon>
        <taxon>Actinomycetota</taxon>
        <taxon>Actinomycetes</taxon>
        <taxon>Kitasatosporales</taxon>
        <taxon>Streptomycetaceae</taxon>
        <taxon>Streptomyces</taxon>
    </lineage>
</organism>
<accession>F2R2W3</accession>
<proteinExistence type="predicted"/>
<evidence type="ECO:0000313" key="3">
    <source>
        <dbReference type="Proteomes" id="UP000006854"/>
    </source>
</evidence>
<sequence>MRGPVLVQDGALFVWGLSRAGAGVSPAARQGRASQRWAVPPRGR</sequence>
<dbReference type="AlphaFoldDB" id="F2R2W3"/>
<protein>
    <submittedName>
        <fullName evidence="2">Uncharacterized protein</fullName>
    </submittedName>
</protein>
<dbReference type="EMBL" id="FR845719">
    <property type="protein sequence ID" value="CCA58238.1"/>
    <property type="molecule type" value="Genomic_DNA"/>
</dbReference>
<dbReference type="KEGG" id="sve:SVEN_4952"/>
<dbReference type="STRING" id="953739.SVEN_4952"/>